<keyword evidence="9" id="KW-1185">Reference proteome</keyword>
<evidence type="ECO:0000256" key="6">
    <source>
        <dbReference type="ARBA" id="ARBA00023136"/>
    </source>
</evidence>
<feature type="transmembrane region" description="Helical" evidence="7">
    <location>
        <begin position="259"/>
        <end position="278"/>
    </location>
</feature>
<evidence type="ECO:0000256" key="5">
    <source>
        <dbReference type="ARBA" id="ARBA00022989"/>
    </source>
</evidence>
<dbReference type="AlphaFoldDB" id="A0A7J9UXQ6"/>
<protein>
    <submittedName>
        <fullName evidence="8">Cytochrome d ubiquinol oxidase subunit II</fullName>
    </submittedName>
</protein>
<feature type="transmembrane region" description="Helical" evidence="7">
    <location>
        <begin position="80"/>
        <end position="105"/>
    </location>
</feature>
<dbReference type="OrthoDB" id="9776710at2"/>
<evidence type="ECO:0000256" key="1">
    <source>
        <dbReference type="ARBA" id="ARBA00004651"/>
    </source>
</evidence>
<sequence>MTLADVALAVLWLAVVAYLLFGGADFGAGTWDLLAGRGERGRPVRELIEHIIGPVWEANHVWLIFAIVMAWTAFPLAFASAAATLIIPLTLVAVGIIFRGSAFVFRKSVPPGRLEELFGVLFAASSVLTPFFLGTVAGALASGQVPYGRLGDVVGSWVNPVSLFSGLMAVLVCAYLAAVYLTGDARRTGEDTLAEYFRTRALVSGVVTGVVAVTGLIVIAQFADQLFIGLVGVALPFAVASAAAGLASLVLLALRRYGAVRLTAAAAVALVLVAWAAAQYPHLLQANVTVQQAAATDAVLRAVLISLAVGALLLVPSLVWLYSLFQREGRRQRADV</sequence>
<feature type="transmembrane region" description="Helical" evidence="7">
    <location>
        <begin position="117"/>
        <end position="141"/>
    </location>
</feature>
<dbReference type="EMBL" id="WHPD01002615">
    <property type="protein sequence ID" value="MPV89418.1"/>
    <property type="molecule type" value="Genomic_DNA"/>
</dbReference>
<dbReference type="GO" id="GO:0009055">
    <property type="term" value="F:electron transfer activity"/>
    <property type="evidence" value="ECO:0007669"/>
    <property type="project" value="TreeGrafter"/>
</dbReference>
<reference evidence="8 9" key="1">
    <citation type="submission" date="2019-10" db="EMBL/GenBank/DDBJ databases">
        <title>Georgenia wutianyii sp. nov. and Georgenia yuyongxinii sp. nov. isolated from plateau pika (Ochotona curzoniae) in the Qinghai-Tibet plateau of China.</title>
        <authorList>
            <person name="Tian Z."/>
        </authorList>
    </citation>
    <scope>NUCLEOTIDE SEQUENCE [LARGE SCALE GENOMIC DNA]</scope>
    <source>
        <strain evidence="8 9">JCM 15130</strain>
    </source>
</reference>
<keyword evidence="3" id="KW-1003">Cell membrane</keyword>
<dbReference type="PANTHER" id="PTHR43141">
    <property type="entry name" value="CYTOCHROME BD2 SUBUNIT II"/>
    <property type="match status" value="1"/>
</dbReference>
<dbReference type="GO" id="GO:0019646">
    <property type="term" value="P:aerobic electron transport chain"/>
    <property type="evidence" value="ECO:0007669"/>
    <property type="project" value="TreeGrafter"/>
</dbReference>
<feature type="transmembrane region" description="Helical" evidence="7">
    <location>
        <begin position="298"/>
        <end position="323"/>
    </location>
</feature>
<proteinExistence type="inferred from homology"/>
<evidence type="ECO:0000256" key="4">
    <source>
        <dbReference type="ARBA" id="ARBA00022692"/>
    </source>
</evidence>
<evidence type="ECO:0000256" key="7">
    <source>
        <dbReference type="SAM" id="Phobius"/>
    </source>
</evidence>
<feature type="transmembrane region" description="Helical" evidence="7">
    <location>
        <begin position="161"/>
        <end position="181"/>
    </location>
</feature>
<evidence type="ECO:0000313" key="9">
    <source>
        <dbReference type="Proteomes" id="UP000429644"/>
    </source>
</evidence>
<evidence type="ECO:0000313" key="8">
    <source>
        <dbReference type="EMBL" id="MPV89418.1"/>
    </source>
</evidence>
<dbReference type="GO" id="GO:0016682">
    <property type="term" value="F:oxidoreductase activity, acting on diphenols and related substances as donors, oxygen as acceptor"/>
    <property type="evidence" value="ECO:0007669"/>
    <property type="project" value="TreeGrafter"/>
</dbReference>
<comment type="caution">
    <text evidence="8">The sequence shown here is derived from an EMBL/GenBank/DDBJ whole genome shotgun (WGS) entry which is preliminary data.</text>
</comment>
<feature type="transmembrane region" description="Helical" evidence="7">
    <location>
        <begin position="201"/>
        <end position="220"/>
    </location>
</feature>
<feature type="transmembrane region" description="Helical" evidence="7">
    <location>
        <begin position="226"/>
        <end position="252"/>
    </location>
</feature>
<gene>
    <name evidence="8" type="ORF">GB882_12135</name>
</gene>
<dbReference type="Pfam" id="PF02322">
    <property type="entry name" value="Cyt_bd_oxida_II"/>
    <property type="match status" value="1"/>
</dbReference>
<comment type="subcellular location">
    <subcellularLocation>
        <location evidence="1">Cell membrane</location>
        <topology evidence="1">Multi-pass membrane protein</topology>
    </subcellularLocation>
</comment>
<dbReference type="InterPro" id="IPR003317">
    <property type="entry name" value="Cyt-d_oxidase_su2"/>
</dbReference>
<name>A0A7J9UXQ6_9MICO</name>
<dbReference type="Proteomes" id="UP000429644">
    <property type="component" value="Unassembled WGS sequence"/>
</dbReference>
<keyword evidence="6 7" id="KW-0472">Membrane</keyword>
<organism evidence="8 9">
    <name type="scientific">Georgenia ruanii</name>
    <dbReference type="NCBI Taxonomy" id="348442"/>
    <lineage>
        <taxon>Bacteria</taxon>
        <taxon>Bacillati</taxon>
        <taxon>Actinomycetota</taxon>
        <taxon>Actinomycetes</taxon>
        <taxon>Micrococcales</taxon>
        <taxon>Bogoriellaceae</taxon>
        <taxon>Georgenia</taxon>
    </lineage>
</organism>
<dbReference type="RefSeq" id="WP_152232139.1">
    <property type="nucleotide sequence ID" value="NZ_BAAAOT010000020.1"/>
</dbReference>
<keyword evidence="4 7" id="KW-0812">Transmembrane</keyword>
<feature type="transmembrane region" description="Helical" evidence="7">
    <location>
        <begin position="6"/>
        <end position="34"/>
    </location>
</feature>
<accession>A0A7J9UXQ6</accession>
<dbReference type="GO" id="GO:0005886">
    <property type="term" value="C:plasma membrane"/>
    <property type="evidence" value="ECO:0007669"/>
    <property type="project" value="UniProtKB-SubCell"/>
</dbReference>
<dbReference type="GO" id="GO:0070069">
    <property type="term" value="C:cytochrome complex"/>
    <property type="evidence" value="ECO:0007669"/>
    <property type="project" value="TreeGrafter"/>
</dbReference>
<evidence type="ECO:0000256" key="2">
    <source>
        <dbReference type="ARBA" id="ARBA00007543"/>
    </source>
</evidence>
<evidence type="ECO:0000256" key="3">
    <source>
        <dbReference type="ARBA" id="ARBA00022475"/>
    </source>
</evidence>
<dbReference type="PANTHER" id="PTHR43141:SF4">
    <property type="entry name" value="CYTOCHROME BD2 SUBUNIT II"/>
    <property type="match status" value="1"/>
</dbReference>
<comment type="similarity">
    <text evidence="2">Belongs to the cytochrome ubiquinol oxidase subunit 2 family.</text>
</comment>
<keyword evidence="5 7" id="KW-1133">Transmembrane helix</keyword>